<name>H6CB19_EXODN</name>
<reference evidence="2" key="1">
    <citation type="submission" date="2011-07" db="EMBL/GenBank/DDBJ databases">
        <title>The Genome Sequence of Exophiala (Wangiella) dermatitidis NIH/UT8656.</title>
        <authorList>
            <consortium name="The Broad Institute Genome Sequencing Platform"/>
            <person name="Cuomo C."/>
            <person name="Wang Z."/>
            <person name="Hunicke-Smith S."/>
            <person name="Szanislo P.J."/>
            <person name="Earl A."/>
            <person name="Young S.K."/>
            <person name="Zeng Q."/>
            <person name="Gargeya S."/>
            <person name="Fitzgerald M."/>
            <person name="Haas B."/>
            <person name="Abouelleil A."/>
            <person name="Alvarado L."/>
            <person name="Arachchi H.M."/>
            <person name="Berlin A."/>
            <person name="Brown A."/>
            <person name="Chapman S.B."/>
            <person name="Chen Z."/>
            <person name="Dunbar C."/>
            <person name="Freedman E."/>
            <person name="Gearin G."/>
            <person name="Gellesch M."/>
            <person name="Goldberg J."/>
            <person name="Griggs A."/>
            <person name="Gujja S."/>
            <person name="Heiman D."/>
            <person name="Howarth C."/>
            <person name="Larson L."/>
            <person name="Lui A."/>
            <person name="MacDonald P.J.P."/>
            <person name="Montmayeur A."/>
            <person name="Murphy C."/>
            <person name="Neiman D."/>
            <person name="Pearson M."/>
            <person name="Priest M."/>
            <person name="Roberts A."/>
            <person name="Saif S."/>
            <person name="Shea T."/>
            <person name="Shenoy N."/>
            <person name="Sisk P."/>
            <person name="Stolte C."/>
            <person name="Sykes S."/>
            <person name="Wortman J."/>
            <person name="Nusbaum C."/>
            <person name="Birren B."/>
        </authorList>
    </citation>
    <scope>NUCLEOTIDE SEQUENCE</scope>
    <source>
        <strain evidence="2">NIH/UT8656</strain>
    </source>
</reference>
<evidence type="ECO:0000313" key="3">
    <source>
        <dbReference type="Proteomes" id="UP000007304"/>
    </source>
</evidence>
<dbReference type="InParanoid" id="H6CB19"/>
<dbReference type="Proteomes" id="UP000007304">
    <property type="component" value="Unassembled WGS sequence"/>
</dbReference>
<feature type="region of interest" description="Disordered" evidence="1">
    <location>
        <begin position="43"/>
        <end position="243"/>
    </location>
</feature>
<dbReference type="EMBL" id="JH226137">
    <property type="protein sequence ID" value="EHY60966.1"/>
    <property type="molecule type" value="Genomic_DNA"/>
</dbReference>
<gene>
    <name evidence="2" type="ORF">HMPREF1120_08908</name>
</gene>
<evidence type="ECO:0000313" key="2">
    <source>
        <dbReference type="EMBL" id="EHY60966.1"/>
    </source>
</evidence>
<keyword evidence="3" id="KW-1185">Reference proteome</keyword>
<proteinExistence type="predicted"/>
<evidence type="ECO:0000256" key="1">
    <source>
        <dbReference type="SAM" id="MobiDB-lite"/>
    </source>
</evidence>
<dbReference type="VEuPathDB" id="FungiDB:HMPREF1120_08908"/>
<accession>H6CB19</accession>
<feature type="region of interest" description="Disordered" evidence="1">
    <location>
        <begin position="1"/>
        <end position="31"/>
    </location>
</feature>
<dbReference type="HOGENOM" id="CLU_1142607_0_0_1"/>
<feature type="compositionally biased region" description="Basic residues" evidence="1">
    <location>
        <begin position="232"/>
        <end position="243"/>
    </location>
</feature>
<feature type="compositionally biased region" description="Low complexity" evidence="1">
    <location>
        <begin position="107"/>
        <end position="117"/>
    </location>
</feature>
<protein>
    <submittedName>
        <fullName evidence="2">Uncharacterized protein</fullName>
    </submittedName>
</protein>
<dbReference type="AlphaFoldDB" id="H6CB19"/>
<dbReference type="GeneID" id="20313547"/>
<sequence length="243" mass="26469">MEAIRLPTPSPPPKPSSVEDRPPSPGAHPVAFLFWQSRNAAPPVAALPRLTPPTDGDGDHEDSKPQTAAELMSEESAQRLLEDNADMAPRAEQCQSSTRAASRKQQRQPTTRRPLTRSNGRTTCSTARVDIPSPAARKTRQARKAGGAPISSSKISKPTPTRRSLRIAEREGRSKGVCAPAEAMKAMNKDDVTAQPQLNQQVKETSTRTTRRKTDRTKGRHPPTASKPQGVAKRKGRSRRLNA</sequence>
<organism evidence="2 3">
    <name type="scientific">Exophiala dermatitidis (strain ATCC 34100 / CBS 525.76 / NIH/UT8656)</name>
    <name type="common">Black yeast</name>
    <name type="synonym">Wangiella dermatitidis</name>
    <dbReference type="NCBI Taxonomy" id="858893"/>
    <lineage>
        <taxon>Eukaryota</taxon>
        <taxon>Fungi</taxon>
        <taxon>Dikarya</taxon>
        <taxon>Ascomycota</taxon>
        <taxon>Pezizomycotina</taxon>
        <taxon>Eurotiomycetes</taxon>
        <taxon>Chaetothyriomycetidae</taxon>
        <taxon>Chaetothyriales</taxon>
        <taxon>Herpotrichiellaceae</taxon>
        <taxon>Exophiala</taxon>
    </lineage>
</organism>
<dbReference type="RefSeq" id="XP_009161427.1">
    <property type="nucleotide sequence ID" value="XM_009163179.1"/>
</dbReference>
<feature type="compositionally biased region" description="Basic residues" evidence="1">
    <location>
        <begin position="209"/>
        <end position="221"/>
    </location>
</feature>
<feature type="compositionally biased region" description="Low complexity" evidence="1">
    <location>
        <begin position="145"/>
        <end position="158"/>
    </location>
</feature>